<proteinExistence type="predicted"/>
<reference evidence="1" key="1">
    <citation type="journal article" date="2012" name="Science">
        <title>Fermentation, hydrogen, and sulfur metabolism in multiple uncultivated bacterial phyla.</title>
        <authorList>
            <person name="Wrighton K.C."/>
            <person name="Thomas B.C."/>
            <person name="Sharon I."/>
            <person name="Miller C.S."/>
            <person name="Castelle C.J."/>
            <person name="VerBerkmoes N.C."/>
            <person name="Wilkins M.J."/>
            <person name="Hettich R.L."/>
            <person name="Lipton M.S."/>
            <person name="Williams K.H."/>
            <person name="Long P.E."/>
            <person name="Banfield J.F."/>
        </authorList>
    </citation>
    <scope>NUCLEOTIDE SEQUENCE [LARGE SCALE GENOMIC DNA]</scope>
</reference>
<name>K1XJM2_9BACT</name>
<dbReference type="EMBL" id="AMFJ01036070">
    <property type="protein sequence ID" value="EKD25421.1"/>
    <property type="molecule type" value="Genomic_DNA"/>
</dbReference>
<sequence>MADSKKDIISTNIMDEISTLDIAGYLKQEVKDFLKYLHYYKIKNILQNIDALKEYLICLDHQNTNQIHELEYRKNTEVVAGEHDIFYYISTKGLEKVGEHKIHQKIWENDFNLSYIMQGIKGFLVLTADEFCNASPTRMSINRMLWQKQLQNTAKMETTEENPSID</sequence>
<accession>K1XJM2</accession>
<dbReference type="AlphaFoldDB" id="K1XJM2"/>
<evidence type="ECO:0000313" key="1">
    <source>
        <dbReference type="EMBL" id="EKD25421.1"/>
    </source>
</evidence>
<comment type="caution">
    <text evidence="1">The sequence shown here is derived from an EMBL/GenBank/DDBJ whole genome shotgun (WGS) entry which is preliminary data.</text>
</comment>
<organism evidence="1">
    <name type="scientific">uncultured bacterium</name>
    <name type="common">gcode 4</name>
    <dbReference type="NCBI Taxonomy" id="1234023"/>
    <lineage>
        <taxon>Bacteria</taxon>
        <taxon>environmental samples</taxon>
    </lineage>
</organism>
<gene>
    <name evidence="1" type="ORF">ACD_80C00063G0005</name>
</gene>
<protein>
    <submittedName>
        <fullName evidence="1">Uncharacterized protein</fullName>
    </submittedName>
</protein>